<evidence type="ECO:0000256" key="5">
    <source>
        <dbReference type="ARBA" id="ARBA00022737"/>
    </source>
</evidence>
<dbReference type="FunFam" id="1.50.40.10:FF:000184">
    <property type="entry name" value="Mitochondrial carrier protein, putative (AFU_orthologue AFUA_6G12900)"/>
    <property type="match status" value="1"/>
</dbReference>
<evidence type="ECO:0000256" key="12">
    <source>
        <dbReference type="SAM" id="Phobius"/>
    </source>
</evidence>
<evidence type="ECO:0000256" key="8">
    <source>
        <dbReference type="ARBA" id="ARBA00023128"/>
    </source>
</evidence>
<dbReference type="GO" id="GO:0022857">
    <property type="term" value="F:transmembrane transporter activity"/>
    <property type="evidence" value="ECO:0007669"/>
    <property type="project" value="TreeGrafter"/>
</dbReference>
<evidence type="ECO:0000313" key="14">
    <source>
        <dbReference type="Proteomes" id="UP001149165"/>
    </source>
</evidence>
<dbReference type="Gene3D" id="1.50.40.10">
    <property type="entry name" value="Mitochondrial carrier domain"/>
    <property type="match status" value="1"/>
</dbReference>
<feature type="transmembrane region" description="Helical" evidence="12">
    <location>
        <begin position="148"/>
        <end position="169"/>
    </location>
</feature>
<dbReference type="InterPro" id="IPR018108">
    <property type="entry name" value="MCP_transmembrane"/>
</dbReference>
<evidence type="ECO:0000256" key="4">
    <source>
        <dbReference type="ARBA" id="ARBA00022692"/>
    </source>
</evidence>
<evidence type="ECO:0000256" key="9">
    <source>
        <dbReference type="ARBA" id="ARBA00023136"/>
    </source>
</evidence>
<evidence type="ECO:0000256" key="1">
    <source>
        <dbReference type="ARBA" id="ARBA00004225"/>
    </source>
</evidence>
<accession>A0A9W9EVS2</accession>
<keyword evidence="7 12" id="KW-1133">Transmembrane helix</keyword>
<reference evidence="13" key="2">
    <citation type="journal article" date="2023" name="IMA Fungus">
        <title>Comparative genomic study of the Penicillium genus elucidates a diverse pangenome and 15 lateral gene transfer events.</title>
        <authorList>
            <person name="Petersen C."/>
            <person name="Sorensen T."/>
            <person name="Nielsen M.R."/>
            <person name="Sondergaard T.E."/>
            <person name="Sorensen J.L."/>
            <person name="Fitzpatrick D.A."/>
            <person name="Frisvad J.C."/>
            <person name="Nielsen K.L."/>
        </authorList>
    </citation>
    <scope>NUCLEOTIDE SEQUENCE</scope>
    <source>
        <strain evidence="13">IBT 30069</strain>
    </source>
</reference>
<keyword evidence="5" id="KW-0677">Repeat</keyword>
<keyword evidence="4 10" id="KW-0812">Transmembrane</keyword>
<dbReference type="OrthoDB" id="193856at2759"/>
<keyword evidence="3 11" id="KW-0813">Transport</keyword>
<evidence type="ECO:0008006" key="15">
    <source>
        <dbReference type="Google" id="ProtNLM"/>
    </source>
</evidence>
<keyword evidence="14" id="KW-1185">Reference proteome</keyword>
<feature type="repeat" description="Solcar" evidence="10">
    <location>
        <begin position="187"/>
        <end position="295"/>
    </location>
</feature>
<dbReference type="AlphaFoldDB" id="A0A9W9EVS2"/>
<evidence type="ECO:0000256" key="11">
    <source>
        <dbReference type="RuleBase" id="RU000488"/>
    </source>
</evidence>
<name>A0A9W9EVS2_9EURO</name>
<feature type="transmembrane region" description="Helical" evidence="12">
    <location>
        <begin position="93"/>
        <end position="112"/>
    </location>
</feature>
<evidence type="ECO:0000256" key="6">
    <source>
        <dbReference type="ARBA" id="ARBA00022792"/>
    </source>
</evidence>
<dbReference type="GO" id="GO:0031966">
    <property type="term" value="C:mitochondrial membrane"/>
    <property type="evidence" value="ECO:0007669"/>
    <property type="project" value="UniProtKB-SubCell"/>
</dbReference>
<proteinExistence type="inferred from homology"/>
<evidence type="ECO:0000256" key="10">
    <source>
        <dbReference type="PROSITE-ProRule" id="PRU00282"/>
    </source>
</evidence>
<protein>
    <recommendedName>
        <fullName evidence="15">Mitochondrial thiamine pyrophosphate carrier 1</fullName>
    </recommendedName>
</protein>
<dbReference type="InterPro" id="IPR023395">
    <property type="entry name" value="MCP_dom_sf"/>
</dbReference>
<feature type="repeat" description="Solcar" evidence="10">
    <location>
        <begin position="1"/>
        <end position="79"/>
    </location>
</feature>
<keyword evidence="9 10" id="KW-0472">Membrane</keyword>
<dbReference type="PANTHER" id="PTHR45624:SF10">
    <property type="entry name" value="SLC (SOLUTE CARRIER) HOMOLOG"/>
    <property type="match status" value="1"/>
</dbReference>
<dbReference type="Proteomes" id="UP001149165">
    <property type="component" value="Unassembled WGS sequence"/>
</dbReference>
<comment type="subcellular location">
    <subcellularLocation>
        <location evidence="1">Mitochondrion membrane</location>
        <topology evidence="1">Multi-pass membrane protein</topology>
    </subcellularLocation>
</comment>
<organism evidence="13 14">
    <name type="scientific">Penicillium angulare</name>
    <dbReference type="NCBI Taxonomy" id="116970"/>
    <lineage>
        <taxon>Eukaryota</taxon>
        <taxon>Fungi</taxon>
        <taxon>Dikarya</taxon>
        <taxon>Ascomycota</taxon>
        <taxon>Pezizomycotina</taxon>
        <taxon>Eurotiomycetes</taxon>
        <taxon>Eurotiomycetidae</taxon>
        <taxon>Eurotiales</taxon>
        <taxon>Aspergillaceae</taxon>
        <taxon>Penicillium</taxon>
    </lineage>
</organism>
<comment type="similarity">
    <text evidence="2 11">Belongs to the mitochondrial carrier (TC 2.A.29) family.</text>
</comment>
<dbReference type="InterPro" id="IPR050567">
    <property type="entry name" value="Mitochondrial_Carrier"/>
</dbReference>
<gene>
    <name evidence="13" type="ORF">N7456_012397</name>
</gene>
<keyword evidence="8" id="KW-0496">Mitochondrion</keyword>
<sequence length="312" mass="33826">MAADFWAGYLSGALGIVIGNPLDVAKVRLQAGNAGYTPPSHLNRWEKASSLVRGAAAPILGYGALNAILFVAYNRSLRVLDPSVVDPTNPGGTSFYKIWIAGAAGGLASWTVSAPTEFIKCRAQLDPRPQVSSWSVAKDIYRNRGWRGLYFGGGITSARDAIGYGFYFWSYELCKRMMTTENETSHQATLKVLLCGGIAGIVTWGSVFPLDMVKTRLQAQTMHDTRGVHGVSGPNAAEGQPLLRPRQPLNTLQIAQETYRAEGLKAFYRGLGVCSIRAFIVNAVQWAAYEWLMKRFTQPSAIGSTAPMGEGI</sequence>
<evidence type="ECO:0000256" key="7">
    <source>
        <dbReference type="ARBA" id="ARBA00022989"/>
    </source>
</evidence>
<evidence type="ECO:0000256" key="2">
    <source>
        <dbReference type="ARBA" id="ARBA00006375"/>
    </source>
</evidence>
<dbReference type="Pfam" id="PF00153">
    <property type="entry name" value="Mito_carr"/>
    <property type="match status" value="3"/>
</dbReference>
<feature type="transmembrane region" description="Helical" evidence="12">
    <location>
        <begin position="189"/>
        <end position="210"/>
    </location>
</feature>
<feature type="repeat" description="Solcar" evidence="10">
    <location>
        <begin position="93"/>
        <end position="177"/>
    </location>
</feature>
<dbReference type="PROSITE" id="PS50920">
    <property type="entry name" value="SOLCAR"/>
    <property type="match status" value="3"/>
</dbReference>
<evidence type="ECO:0000256" key="3">
    <source>
        <dbReference type="ARBA" id="ARBA00022448"/>
    </source>
</evidence>
<keyword evidence="6" id="KW-0999">Mitochondrion inner membrane</keyword>
<dbReference type="EMBL" id="JAPQKH010000007">
    <property type="protein sequence ID" value="KAJ5088781.1"/>
    <property type="molecule type" value="Genomic_DNA"/>
</dbReference>
<dbReference type="PANTHER" id="PTHR45624">
    <property type="entry name" value="MITOCHONDRIAL BASIC AMINO ACIDS TRANSPORTER-RELATED"/>
    <property type="match status" value="1"/>
</dbReference>
<evidence type="ECO:0000313" key="13">
    <source>
        <dbReference type="EMBL" id="KAJ5088781.1"/>
    </source>
</evidence>
<feature type="transmembrane region" description="Helical" evidence="12">
    <location>
        <begin position="51"/>
        <end position="73"/>
    </location>
</feature>
<reference evidence="13" key="1">
    <citation type="submission" date="2022-11" db="EMBL/GenBank/DDBJ databases">
        <authorList>
            <person name="Petersen C."/>
        </authorList>
    </citation>
    <scope>NUCLEOTIDE SEQUENCE</scope>
    <source>
        <strain evidence="13">IBT 30069</strain>
    </source>
</reference>
<comment type="caution">
    <text evidence="13">The sequence shown here is derived from an EMBL/GenBank/DDBJ whole genome shotgun (WGS) entry which is preliminary data.</text>
</comment>
<dbReference type="SUPFAM" id="SSF103506">
    <property type="entry name" value="Mitochondrial carrier"/>
    <property type="match status" value="1"/>
</dbReference>